<feature type="signal peptide" evidence="4">
    <location>
        <begin position="1"/>
        <end position="16"/>
    </location>
</feature>
<dbReference type="GO" id="GO:0004301">
    <property type="term" value="F:epoxide hydrolase activity"/>
    <property type="evidence" value="ECO:0007669"/>
    <property type="project" value="TreeGrafter"/>
</dbReference>
<feature type="domain" description="Epoxide hydrolase N-terminal" evidence="5">
    <location>
        <begin position="35"/>
        <end position="147"/>
    </location>
</feature>
<dbReference type="Proteomes" id="UP001224890">
    <property type="component" value="Unassembled WGS sequence"/>
</dbReference>
<dbReference type="PANTHER" id="PTHR21661">
    <property type="entry name" value="EPOXIDE HYDROLASE 1-RELATED"/>
    <property type="match status" value="1"/>
</dbReference>
<keyword evidence="3 6" id="KW-0378">Hydrolase</keyword>
<comment type="caution">
    <text evidence="6">The sequence shown here is derived from an EMBL/GenBank/DDBJ whole genome shotgun (WGS) entry which is preliminary data.</text>
</comment>
<dbReference type="RefSeq" id="XP_060430164.1">
    <property type="nucleotide sequence ID" value="XM_060574761.1"/>
</dbReference>
<name>A0AAJ0ETG0_9PEZI</name>
<reference evidence="6" key="1">
    <citation type="submission" date="2021-06" db="EMBL/GenBank/DDBJ databases">
        <title>Comparative genomics, transcriptomics and evolutionary studies reveal genomic signatures of adaptation to plant cell wall in hemibiotrophic fungi.</title>
        <authorList>
            <consortium name="DOE Joint Genome Institute"/>
            <person name="Baroncelli R."/>
            <person name="Diaz J.F."/>
            <person name="Benocci T."/>
            <person name="Peng M."/>
            <person name="Battaglia E."/>
            <person name="Haridas S."/>
            <person name="Andreopoulos W."/>
            <person name="Labutti K."/>
            <person name="Pangilinan J."/>
            <person name="Floch G.L."/>
            <person name="Makela M.R."/>
            <person name="Henrissat B."/>
            <person name="Grigoriev I.V."/>
            <person name="Crouch J.A."/>
            <person name="De Vries R.P."/>
            <person name="Sukno S.A."/>
            <person name="Thon M.R."/>
        </authorList>
    </citation>
    <scope>NUCLEOTIDE SEQUENCE</scope>
    <source>
        <strain evidence="6">CBS 193.32</strain>
    </source>
</reference>
<dbReference type="EMBL" id="JAHMHR010000018">
    <property type="protein sequence ID" value="KAK1676161.1"/>
    <property type="molecule type" value="Genomic_DNA"/>
</dbReference>
<dbReference type="GeneID" id="85459287"/>
<dbReference type="InterPro" id="IPR029058">
    <property type="entry name" value="AB_hydrolase_fold"/>
</dbReference>
<dbReference type="InterPro" id="IPR010497">
    <property type="entry name" value="Epoxide_hydro_N"/>
</dbReference>
<keyword evidence="2" id="KW-0058">Aromatic hydrocarbons catabolism</keyword>
<comment type="similarity">
    <text evidence="1">Belongs to the peptidase S33 family.</text>
</comment>
<evidence type="ECO:0000256" key="3">
    <source>
        <dbReference type="ARBA" id="ARBA00022801"/>
    </source>
</evidence>
<proteinExistence type="inferred from homology"/>
<dbReference type="GO" id="GO:0097176">
    <property type="term" value="P:epoxide metabolic process"/>
    <property type="evidence" value="ECO:0007669"/>
    <property type="project" value="TreeGrafter"/>
</dbReference>
<keyword evidence="7" id="KW-1185">Reference proteome</keyword>
<evidence type="ECO:0000313" key="6">
    <source>
        <dbReference type="EMBL" id="KAK1676161.1"/>
    </source>
</evidence>
<organism evidence="6 7">
    <name type="scientific">Colletotrichum godetiae</name>
    <dbReference type="NCBI Taxonomy" id="1209918"/>
    <lineage>
        <taxon>Eukaryota</taxon>
        <taxon>Fungi</taxon>
        <taxon>Dikarya</taxon>
        <taxon>Ascomycota</taxon>
        <taxon>Pezizomycotina</taxon>
        <taxon>Sordariomycetes</taxon>
        <taxon>Hypocreomycetidae</taxon>
        <taxon>Glomerellales</taxon>
        <taxon>Glomerellaceae</taxon>
        <taxon>Colletotrichum</taxon>
        <taxon>Colletotrichum acutatum species complex</taxon>
    </lineage>
</organism>
<protein>
    <submittedName>
        <fullName evidence="6">Epoxide hydrolase</fullName>
    </submittedName>
</protein>
<dbReference type="InterPro" id="IPR000639">
    <property type="entry name" value="Epox_hydrolase-like"/>
</dbReference>
<evidence type="ECO:0000313" key="7">
    <source>
        <dbReference type="Proteomes" id="UP001224890"/>
    </source>
</evidence>
<sequence length="383" mass="42945">MLLQRLLLLAATAVSAQPYDRSLLNFDFPSNSTPQRFTIKVDESFLNNTIQKVRSYRPTYGLSSTWDIEGPPTRNLTDVAEYWVNQYDWNNVQEKLNNDFDHYATTVSGGEKYPYPVPLHFIHHVSTSTNATPLLLLHGWPSTNLEWSKVIKPLSENSGQPFHIVAPDLPGFGFSPEPQHPGLGLREIGSAFDALMHQLGYEKYGIVTTDLGWVTGRWMTIDVRDSILGHMCDFFIAEATTEDQARLAQNKTTEEETLYMAAVDKWFSSHWAYSVVHSQKPLTISQALADSPVGLLGWFWDVNYATSNGYPYTKEELITDAMMMAIPGPYAGIRAYLGFQSQFPHTDVPTGVSQWSMGDGPFPDVGNFGFAVSPLMGHVYLNT</sequence>
<dbReference type="Gene3D" id="3.40.50.1820">
    <property type="entry name" value="alpha/beta hydrolase"/>
    <property type="match status" value="1"/>
</dbReference>
<evidence type="ECO:0000256" key="2">
    <source>
        <dbReference type="ARBA" id="ARBA00022797"/>
    </source>
</evidence>
<accession>A0AAJ0ETG0</accession>
<gene>
    <name evidence="6" type="ORF">BDP55DRAFT_661911</name>
</gene>
<dbReference type="PRINTS" id="PR00412">
    <property type="entry name" value="EPOXHYDRLASE"/>
</dbReference>
<dbReference type="PANTHER" id="PTHR21661:SF35">
    <property type="entry name" value="EPOXIDE HYDROLASE"/>
    <property type="match status" value="1"/>
</dbReference>
<evidence type="ECO:0000259" key="5">
    <source>
        <dbReference type="Pfam" id="PF06441"/>
    </source>
</evidence>
<keyword evidence="4" id="KW-0732">Signal</keyword>
<dbReference type="Pfam" id="PF06441">
    <property type="entry name" value="EHN"/>
    <property type="match status" value="1"/>
</dbReference>
<feature type="chain" id="PRO_5042504604" evidence="4">
    <location>
        <begin position="17"/>
        <end position="383"/>
    </location>
</feature>
<dbReference type="AlphaFoldDB" id="A0AAJ0ETG0"/>
<evidence type="ECO:0000256" key="4">
    <source>
        <dbReference type="SAM" id="SignalP"/>
    </source>
</evidence>
<evidence type="ECO:0000256" key="1">
    <source>
        <dbReference type="ARBA" id="ARBA00010088"/>
    </source>
</evidence>
<dbReference type="SUPFAM" id="SSF53474">
    <property type="entry name" value="alpha/beta-Hydrolases"/>
    <property type="match status" value="1"/>
</dbReference>